<organism evidence="2 3">
    <name type="scientific">Petrolisthes cinctipes</name>
    <name type="common">Flat porcelain crab</name>
    <dbReference type="NCBI Taxonomy" id="88211"/>
    <lineage>
        <taxon>Eukaryota</taxon>
        <taxon>Metazoa</taxon>
        <taxon>Ecdysozoa</taxon>
        <taxon>Arthropoda</taxon>
        <taxon>Crustacea</taxon>
        <taxon>Multicrustacea</taxon>
        <taxon>Malacostraca</taxon>
        <taxon>Eumalacostraca</taxon>
        <taxon>Eucarida</taxon>
        <taxon>Decapoda</taxon>
        <taxon>Pleocyemata</taxon>
        <taxon>Anomura</taxon>
        <taxon>Galatheoidea</taxon>
        <taxon>Porcellanidae</taxon>
        <taxon>Petrolisthes</taxon>
    </lineage>
</organism>
<evidence type="ECO:0000313" key="3">
    <source>
        <dbReference type="Proteomes" id="UP001286313"/>
    </source>
</evidence>
<reference evidence="2" key="1">
    <citation type="submission" date="2023-10" db="EMBL/GenBank/DDBJ databases">
        <title>Genome assemblies of two species of porcelain crab, Petrolisthes cinctipes and Petrolisthes manimaculis (Anomura: Porcellanidae).</title>
        <authorList>
            <person name="Angst P."/>
        </authorList>
    </citation>
    <scope>NUCLEOTIDE SEQUENCE</scope>
    <source>
        <strain evidence="2">PB745_01</strain>
        <tissue evidence="2">Gill</tissue>
    </source>
</reference>
<protein>
    <submittedName>
        <fullName evidence="2">Uncharacterized protein</fullName>
    </submittedName>
</protein>
<dbReference type="AlphaFoldDB" id="A0AAE1K1M0"/>
<dbReference type="EMBL" id="JAWQEG010004749">
    <property type="protein sequence ID" value="KAK3860380.1"/>
    <property type="molecule type" value="Genomic_DNA"/>
</dbReference>
<feature type="transmembrane region" description="Helical" evidence="1">
    <location>
        <begin position="12"/>
        <end position="31"/>
    </location>
</feature>
<accession>A0AAE1K1M0</accession>
<dbReference type="Proteomes" id="UP001286313">
    <property type="component" value="Unassembled WGS sequence"/>
</dbReference>
<feature type="transmembrane region" description="Helical" evidence="1">
    <location>
        <begin position="112"/>
        <end position="132"/>
    </location>
</feature>
<comment type="caution">
    <text evidence="2">The sequence shown here is derived from an EMBL/GenBank/DDBJ whole genome shotgun (WGS) entry which is preliminary data.</text>
</comment>
<keyword evidence="1" id="KW-0472">Membrane</keyword>
<name>A0AAE1K1M0_PETCI</name>
<evidence type="ECO:0000313" key="2">
    <source>
        <dbReference type="EMBL" id="KAK3860380.1"/>
    </source>
</evidence>
<feature type="transmembrane region" description="Helical" evidence="1">
    <location>
        <begin position="144"/>
        <end position="162"/>
    </location>
</feature>
<keyword evidence="1" id="KW-1133">Transmembrane helix</keyword>
<gene>
    <name evidence="2" type="ORF">Pcinc_033565</name>
</gene>
<keyword evidence="1" id="KW-0812">Transmembrane</keyword>
<sequence>MHSPPSSPRRYLVSPISSLHAICFLILPLLATSPHVPHPLSHQIPQISLELLPHHTFYLPYSPPSSPPHHHHAVSLTLFLTSPSSPTISSMRHSSHPLFSSHYHTLPLPPSLITLPIPFLITLPLSLSFLPYHSPILFLLTPPLSLSLSLLPLSLFLTFFLITPPLPISLLPSSLFPSSFSSHHHSPSPSFLHHSSHPLSHHTVTLPLPP</sequence>
<evidence type="ECO:0000256" key="1">
    <source>
        <dbReference type="SAM" id="Phobius"/>
    </source>
</evidence>
<proteinExistence type="predicted"/>
<keyword evidence="3" id="KW-1185">Reference proteome</keyword>